<evidence type="ECO:0000313" key="3">
    <source>
        <dbReference type="EMBL" id="MCD7111919.1"/>
    </source>
</evidence>
<proteinExistence type="predicted"/>
<dbReference type="GO" id="GO:0000150">
    <property type="term" value="F:DNA strand exchange activity"/>
    <property type="evidence" value="ECO:0007669"/>
    <property type="project" value="InterPro"/>
</dbReference>
<protein>
    <submittedName>
        <fullName evidence="3">Recombinase family protein</fullName>
    </submittedName>
</protein>
<evidence type="ECO:0000259" key="2">
    <source>
        <dbReference type="Pfam" id="PF07508"/>
    </source>
</evidence>
<dbReference type="InterPro" id="IPR038109">
    <property type="entry name" value="DNA_bind_recomb_sf"/>
</dbReference>
<dbReference type="InterPro" id="IPR011109">
    <property type="entry name" value="DNA_bind_recombinase_dom"/>
</dbReference>
<feature type="domain" description="Recombinase" evidence="2">
    <location>
        <begin position="51"/>
        <end position="89"/>
    </location>
</feature>
<dbReference type="AlphaFoldDB" id="A0A9X1NY97"/>
<accession>A0A9X1NY97</accession>
<evidence type="ECO:0000313" key="4">
    <source>
        <dbReference type="Proteomes" id="UP001139089"/>
    </source>
</evidence>
<keyword evidence="4" id="KW-1185">Reference proteome</keyword>
<feature type="region of interest" description="Disordered" evidence="1">
    <location>
        <begin position="112"/>
        <end position="153"/>
    </location>
</feature>
<sequence length="153" mass="17030">MVEQIRYRTREGMKTAVRKGKASTCLAYRYKLSQQRDEMGDPIRGQRDIDPDKAVIVRRIFRLYADGMSPRDIAQLLNNESVIGTHGKNGVTRPSADMSAVAPASSTMRAMSAAWSGTNETTARTRRRRNGPRGPTMPPRRPAISGHPCRSTD</sequence>
<dbReference type="EMBL" id="JAJOZR010000028">
    <property type="protein sequence ID" value="MCD7111919.1"/>
    <property type="molecule type" value="Genomic_DNA"/>
</dbReference>
<gene>
    <name evidence="3" type="ORF">LRX75_23140</name>
</gene>
<comment type="caution">
    <text evidence="3">The sequence shown here is derived from an EMBL/GenBank/DDBJ whole genome shotgun (WGS) entry which is preliminary data.</text>
</comment>
<reference evidence="3" key="1">
    <citation type="submission" date="2021-12" db="EMBL/GenBank/DDBJ databases">
        <authorList>
            <person name="Li Y."/>
        </authorList>
    </citation>
    <scope>NUCLEOTIDE SEQUENCE</scope>
    <source>
        <strain evidence="3">DKSPLA3</strain>
    </source>
</reference>
<dbReference type="Proteomes" id="UP001139089">
    <property type="component" value="Unassembled WGS sequence"/>
</dbReference>
<name>A0A9X1NY97_9HYPH</name>
<dbReference type="Gene3D" id="3.90.1750.20">
    <property type="entry name" value="Putative Large Serine Recombinase, Chain B, Domain 2"/>
    <property type="match status" value="1"/>
</dbReference>
<organism evidence="3 4">
    <name type="scientific">Rhizobium quercicola</name>
    <dbReference type="NCBI Taxonomy" id="2901226"/>
    <lineage>
        <taxon>Bacteria</taxon>
        <taxon>Pseudomonadati</taxon>
        <taxon>Pseudomonadota</taxon>
        <taxon>Alphaproteobacteria</taxon>
        <taxon>Hyphomicrobiales</taxon>
        <taxon>Rhizobiaceae</taxon>
        <taxon>Rhizobium/Agrobacterium group</taxon>
        <taxon>Rhizobium</taxon>
    </lineage>
</organism>
<evidence type="ECO:0000256" key="1">
    <source>
        <dbReference type="SAM" id="MobiDB-lite"/>
    </source>
</evidence>
<dbReference type="RefSeq" id="WP_231816923.1">
    <property type="nucleotide sequence ID" value="NZ_JAJOZR010000028.1"/>
</dbReference>
<dbReference type="Pfam" id="PF07508">
    <property type="entry name" value="Recombinase"/>
    <property type="match status" value="1"/>
</dbReference>
<dbReference type="GO" id="GO:0003677">
    <property type="term" value="F:DNA binding"/>
    <property type="evidence" value="ECO:0007669"/>
    <property type="project" value="InterPro"/>
</dbReference>